<feature type="region of interest" description="Disordered" evidence="1">
    <location>
        <begin position="1"/>
        <end position="36"/>
    </location>
</feature>
<gene>
    <name evidence="2" type="ORF">CDV49_08610</name>
</gene>
<organism evidence="2 3">
    <name type="scientific">Haematobacter genomosp. 1</name>
    <dbReference type="NCBI Taxonomy" id="366618"/>
    <lineage>
        <taxon>Bacteria</taxon>
        <taxon>Pseudomonadati</taxon>
        <taxon>Pseudomonadota</taxon>
        <taxon>Alphaproteobacteria</taxon>
        <taxon>Rhodobacterales</taxon>
        <taxon>Paracoccaceae</taxon>
        <taxon>Haematobacter</taxon>
    </lineage>
</organism>
<comment type="caution">
    <text evidence="2">The sequence shown here is derived from an EMBL/GenBank/DDBJ whole genome shotgun (WGS) entry which is preliminary data.</text>
</comment>
<evidence type="ECO:0000313" key="2">
    <source>
        <dbReference type="EMBL" id="OWJ78482.1"/>
    </source>
</evidence>
<sequence length="77" mass="8193">MLHHLSPLRQRARVRRDEGDIQPPFGSAEGQVSEGHQGIGAAAVMADLSGSGEQHGDFRQAFRGARQAEIGCCGEHG</sequence>
<name>A0A212AC73_9RHOB</name>
<proteinExistence type="predicted"/>
<accession>A0A212AC73</accession>
<evidence type="ECO:0000313" key="3">
    <source>
        <dbReference type="Proteomes" id="UP000196878"/>
    </source>
</evidence>
<keyword evidence="3" id="KW-1185">Reference proteome</keyword>
<dbReference type="Proteomes" id="UP000196878">
    <property type="component" value="Unassembled WGS sequence"/>
</dbReference>
<reference evidence="2 3" key="1">
    <citation type="submission" date="2016-12" db="EMBL/GenBank/DDBJ databases">
        <title>Comparison of Traditional DNA-DNA Hybridization with In Silico Genomic Analysis.</title>
        <authorList>
            <person name="Nicholson A.C."/>
            <person name="Humrighouse B.W."/>
            <person name="Graziano J."/>
            <person name="Lasker B."/>
            <person name="Whitney A.M."/>
            <person name="Mcquiston J.R."/>
        </authorList>
    </citation>
    <scope>NUCLEOTIDE SEQUENCE [LARGE SCALE GENOMIC DNA]</scope>
    <source>
        <strain evidence="2 3">H2240</strain>
    </source>
</reference>
<dbReference type="AlphaFoldDB" id="A0A212AC73"/>
<dbReference type="EMBL" id="NIPW01000011">
    <property type="protein sequence ID" value="OWJ78482.1"/>
    <property type="molecule type" value="Genomic_DNA"/>
</dbReference>
<protein>
    <submittedName>
        <fullName evidence="2">Uncharacterized protein</fullName>
    </submittedName>
</protein>
<evidence type="ECO:0000256" key="1">
    <source>
        <dbReference type="SAM" id="MobiDB-lite"/>
    </source>
</evidence>